<dbReference type="InterPro" id="IPR033121">
    <property type="entry name" value="PEPTIDASE_A1"/>
</dbReference>
<dbReference type="GO" id="GO:0004190">
    <property type="term" value="F:aspartic-type endopeptidase activity"/>
    <property type="evidence" value="ECO:0007669"/>
    <property type="project" value="UniProtKB-KW"/>
</dbReference>
<evidence type="ECO:0000313" key="9">
    <source>
        <dbReference type="Proteomes" id="UP000077202"/>
    </source>
</evidence>
<dbReference type="PANTHER" id="PTHR47967">
    <property type="entry name" value="OS07G0603500 PROTEIN-RELATED"/>
    <property type="match status" value="1"/>
</dbReference>
<dbReference type="GO" id="GO:0005576">
    <property type="term" value="C:extracellular region"/>
    <property type="evidence" value="ECO:0007669"/>
    <property type="project" value="TreeGrafter"/>
</dbReference>
<feature type="compositionally biased region" description="Basic and acidic residues" evidence="6">
    <location>
        <begin position="175"/>
        <end position="192"/>
    </location>
</feature>
<comment type="caution">
    <text evidence="8">The sequence shown here is derived from an EMBL/GenBank/DDBJ whole genome shotgun (WGS) entry which is preliminary data.</text>
</comment>
<evidence type="ECO:0000256" key="1">
    <source>
        <dbReference type="ARBA" id="ARBA00007447"/>
    </source>
</evidence>
<dbReference type="InterPro" id="IPR021109">
    <property type="entry name" value="Peptidase_aspartic_dom_sf"/>
</dbReference>
<organism evidence="8 9">
    <name type="scientific">Marchantia polymorpha subsp. ruderalis</name>
    <dbReference type="NCBI Taxonomy" id="1480154"/>
    <lineage>
        <taxon>Eukaryota</taxon>
        <taxon>Viridiplantae</taxon>
        <taxon>Streptophyta</taxon>
        <taxon>Embryophyta</taxon>
        <taxon>Marchantiophyta</taxon>
        <taxon>Marchantiopsida</taxon>
        <taxon>Marchantiidae</taxon>
        <taxon>Marchantiales</taxon>
        <taxon>Marchantiaceae</taxon>
        <taxon>Marchantia</taxon>
    </lineage>
</organism>
<feature type="domain" description="Peptidase A1" evidence="7">
    <location>
        <begin position="223"/>
        <end position="591"/>
    </location>
</feature>
<accession>A0A176VCM8</accession>
<evidence type="ECO:0000256" key="4">
    <source>
        <dbReference type="PIRSR" id="PIRSR601461-1"/>
    </source>
</evidence>
<dbReference type="InterPro" id="IPR032861">
    <property type="entry name" value="TAXi_N"/>
</dbReference>
<feature type="region of interest" description="Disordered" evidence="6">
    <location>
        <begin position="166"/>
        <end position="198"/>
    </location>
</feature>
<dbReference type="Pfam" id="PF14543">
    <property type="entry name" value="TAXi_N"/>
    <property type="match status" value="1"/>
</dbReference>
<evidence type="ECO:0000259" key="7">
    <source>
        <dbReference type="PROSITE" id="PS51767"/>
    </source>
</evidence>
<dbReference type="PROSITE" id="PS51767">
    <property type="entry name" value="PEPTIDASE_A1"/>
    <property type="match status" value="1"/>
</dbReference>
<comment type="similarity">
    <text evidence="1 5">Belongs to the peptidase A1 family.</text>
</comment>
<dbReference type="InterPro" id="IPR001461">
    <property type="entry name" value="Aspartic_peptidase_A1"/>
</dbReference>
<gene>
    <name evidence="8" type="ORF">AXG93_3810s1300</name>
</gene>
<dbReference type="PRINTS" id="PR00792">
    <property type="entry name" value="PEPSIN"/>
</dbReference>
<dbReference type="AlphaFoldDB" id="A0A176VCM8"/>
<dbReference type="PROSITE" id="PS00141">
    <property type="entry name" value="ASP_PROTEASE"/>
    <property type="match status" value="1"/>
</dbReference>
<reference evidence="8" key="1">
    <citation type="submission" date="2016-03" db="EMBL/GenBank/DDBJ databases">
        <title>Mechanisms controlling the formation of the plant cell surface in tip-growing cells are functionally conserved among land plants.</title>
        <authorList>
            <person name="Honkanen S."/>
            <person name="Jones V.A."/>
            <person name="Morieri G."/>
            <person name="Champion C."/>
            <person name="Hetherington A.J."/>
            <person name="Kelly S."/>
            <person name="Saint-Marcoux D."/>
            <person name="Proust H."/>
            <person name="Prescott H."/>
            <person name="Dolan L."/>
        </authorList>
    </citation>
    <scope>NUCLEOTIDE SEQUENCE [LARGE SCALE GENOMIC DNA]</scope>
    <source>
        <tissue evidence="8">Whole gametophyte</tissue>
    </source>
</reference>
<keyword evidence="9" id="KW-1185">Reference proteome</keyword>
<evidence type="ECO:0000256" key="5">
    <source>
        <dbReference type="RuleBase" id="RU000454"/>
    </source>
</evidence>
<dbReference type="SUPFAM" id="SSF50630">
    <property type="entry name" value="Acid proteases"/>
    <property type="match status" value="1"/>
</dbReference>
<evidence type="ECO:0000256" key="2">
    <source>
        <dbReference type="ARBA" id="ARBA00022670"/>
    </source>
</evidence>
<dbReference type="GO" id="GO:0006508">
    <property type="term" value="P:proteolysis"/>
    <property type="evidence" value="ECO:0007669"/>
    <property type="project" value="UniProtKB-KW"/>
</dbReference>
<dbReference type="Pfam" id="PF14541">
    <property type="entry name" value="TAXi_C"/>
    <property type="match status" value="1"/>
</dbReference>
<evidence type="ECO:0000256" key="6">
    <source>
        <dbReference type="SAM" id="MobiDB-lite"/>
    </source>
</evidence>
<keyword evidence="5" id="KW-0064">Aspartyl protease</keyword>
<dbReference type="InterPro" id="IPR051708">
    <property type="entry name" value="Plant_Aspart_Prot_A1"/>
</dbReference>
<dbReference type="InterPro" id="IPR032799">
    <property type="entry name" value="TAXi_C"/>
</dbReference>
<feature type="active site" evidence="4">
    <location>
        <position position="241"/>
    </location>
</feature>
<dbReference type="Proteomes" id="UP000077202">
    <property type="component" value="Unassembled WGS sequence"/>
</dbReference>
<dbReference type="Gene3D" id="2.40.70.10">
    <property type="entry name" value="Acid Proteases"/>
    <property type="match status" value="2"/>
</dbReference>
<sequence length="626" mass="68533">MPVSVTQTLIAPEVEMLRCERLLMAPCNSSTFRSRQYLRGTSLSLGRPCLWSGGGASGMFAHRSAAALNFAPSNDRPQTDSSARPHLSLDPRARGSGLHLLIAGQPKHLSSSIIITACIRPSLLARESKLCAFQRGQNSMAPWPLAPWPQRLGWLAELVHRDHESRLAQQLPHGQRAERDAKSSRLRAEELGARGQLRQSGASARRALAQQLRARVDTAPGEYVMSLAVGTPAQHFVGVIDTGSDLTWLQCAPCQACFEQANSPFLPQNSSTYSALPCTATQCQTFRREYNDEWVTSCNPTSSDDLRRVGCRYSYFYADFSNTTGDFVTDTLTLQTLDGNETRVADFAFGCSRRSFSPTSLFEGSDGLVGLAQGGISFPAQVGAVYGDVFSYCLVDSDRARSQSSTMYFGAEAATFNVSGLQYTPLISNPDNPTFYYVGLEGIAVDGAPLALNLDWFAINRSRGGVFLDSGTTLTIVEPRALQVLVRAVTERMNYSRVDPSPFEGLDYCWNVRGEYMADLRGPSIVFNFTGVAYELAFENAYLLVADRGYRLLCLAMAPASEDGAFTIIGNIQQRNFHVVYDRAQNRIGFAKKDCSLSSGSRSRSFPALAFILLHFLVLAFIQGTG</sequence>
<feature type="active site" evidence="4">
    <location>
        <position position="469"/>
    </location>
</feature>
<name>A0A176VCM8_MARPO</name>
<evidence type="ECO:0000313" key="8">
    <source>
        <dbReference type="EMBL" id="OAE18659.1"/>
    </source>
</evidence>
<protein>
    <recommendedName>
        <fullName evidence="7">Peptidase A1 domain-containing protein</fullName>
    </recommendedName>
</protein>
<proteinExistence type="inferred from homology"/>
<keyword evidence="3 5" id="KW-0378">Hydrolase</keyword>
<dbReference type="InterPro" id="IPR001969">
    <property type="entry name" value="Aspartic_peptidase_AS"/>
</dbReference>
<dbReference type="PANTHER" id="PTHR47967:SF128">
    <property type="entry name" value="ASPARTIC PROTEINASE CDR1-LIKE"/>
    <property type="match status" value="1"/>
</dbReference>
<keyword evidence="2 5" id="KW-0645">Protease</keyword>
<dbReference type="EMBL" id="LVLJ01004027">
    <property type="protein sequence ID" value="OAE18659.1"/>
    <property type="molecule type" value="Genomic_DNA"/>
</dbReference>
<evidence type="ECO:0000256" key="3">
    <source>
        <dbReference type="ARBA" id="ARBA00022801"/>
    </source>
</evidence>